<dbReference type="GO" id="GO:0016052">
    <property type="term" value="P:carbohydrate catabolic process"/>
    <property type="evidence" value="ECO:0007669"/>
    <property type="project" value="TreeGrafter"/>
</dbReference>
<evidence type="ECO:0000259" key="4">
    <source>
        <dbReference type="SMART" id="SM00922"/>
    </source>
</evidence>
<keyword evidence="3" id="KW-0460">Magnesium</keyword>
<dbReference type="Gene3D" id="3.20.20.120">
    <property type="entry name" value="Enolase-like C-terminal domain"/>
    <property type="match status" value="1"/>
</dbReference>
<accession>A0A2T0RM30</accession>
<evidence type="ECO:0000256" key="2">
    <source>
        <dbReference type="ARBA" id="ARBA00022723"/>
    </source>
</evidence>
<dbReference type="SUPFAM" id="SSF54826">
    <property type="entry name" value="Enolase N-terminal domain-like"/>
    <property type="match status" value="1"/>
</dbReference>
<evidence type="ECO:0000313" key="5">
    <source>
        <dbReference type="EMBL" id="PRY22191.1"/>
    </source>
</evidence>
<dbReference type="Proteomes" id="UP000239480">
    <property type="component" value="Unassembled WGS sequence"/>
</dbReference>
<comment type="cofactor">
    <cofactor evidence="1">
        <name>Mg(2+)</name>
        <dbReference type="ChEBI" id="CHEBI:18420"/>
    </cofactor>
</comment>
<dbReference type="InterPro" id="IPR018110">
    <property type="entry name" value="Mandel_Rmase/mucon_lact_enz_CS"/>
</dbReference>
<feature type="domain" description="Mandelate racemase/muconate lactonizing enzyme C-terminal" evidence="4">
    <location>
        <begin position="155"/>
        <end position="251"/>
    </location>
</feature>
<dbReference type="PROSITE" id="PS00908">
    <property type="entry name" value="MR_MLE_1"/>
    <property type="match status" value="1"/>
</dbReference>
<dbReference type="InterPro" id="IPR013341">
    <property type="entry name" value="Mandelate_racemase_N_dom"/>
</dbReference>
<dbReference type="SFLD" id="SFLDG00179">
    <property type="entry name" value="mandelate_racemase"/>
    <property type="match status" value="1"/>
</dbReference>
<dbReference type="CDD" id="cd03316">
    <property type="entry name" value="MR_like"/>
    <property type="match status" value="1"/>
</dbReference>
<gene>
    <name evidence="5" type="ORF">CLV78_107115</name>
</gene>
<dbReference type="PANTHER" id="PTHR13794:SF58">
    <property type="entry name" value="MITOCHONDRIAL ENOLASE SUPERFAMILY MEMBER 1"/>
    <property type="match status" value="1"/>
</dbReference>
<name>A0A2T0RM30_9RHOB</name>
<dbReference type="Gene3D" id="3.30.390.10">
    <property type="entry name" value="Enolase-like, N-terminal domain"/>
    <property type="match status" value="1"/>
</dbReference>
<dbReference type="RefSeq" id="WP_106205982.1">
    <property type="nucleotide sequence ID" value="NZ_PVTD01000007.1"/>
</dbReference>
<dbReference type="GO" id="GO:0009063">
    <property type="term" value="P:amino acid catabolic process"/>
    <property type="evidence" value="ECO:0007669"/>
    <property type="project" value="InterPro"/>
</dbReference>
<dbReference type="Pfam" id="PF13378">
    <property type="entry name" value="MR_MLE_C"/>
    <property type="match status" value="1"/>
</dbReference>
<dbReference type="InterPro" id="IPR036849">
    <property type="entry name" value="Enolase-like_C_sf"/>
</dbReference>
<proteinExistence type="predicted"/>
<dbReference type="AlphaFoldDB" id="A0A2T0RM30"/>
<organism evidence="5 6">
    <name type="scientific">Aliiruegeria haliotis</name>
    <dbReference type="NCBI Taxonomy" id="1280846"/>
    <lineage>
        <taxon>Bacteria</taxon>
        <taxon>Pseudomonadati</taxon>
        <taxon>Pseudomonadota</taxon>
        <taxon>Alphaproteobacteria</taxon>
        <taxon>Rhodobacterales</taxon>
        <taxon>Roseobacteraceae</taxon>
        <taxon>Aliiruegeria</taxon>
    </lineage>
</organism>
<evidence type="ECO:0000256" key="1">
    <source>
        <dbReference type="ARBA" id="ARBA00001946"/>
    </source>
</evidence>
<protein>
    <submittedName>
        <fullName evidence="5">Galactonate dehydratase</fullName>
    </submittedName>
</protein>
<evidence type="ECO:0000313" key="6">
    <source>
        <dbReference type="Proteomes" id="UP000239480"/>
    </source>
</evidence>
<keyword evidence="2" id="KW-0479">Metal-binding</keyword>
<dbReference type="OrthoDB" id="9802699at2"/>
<dbReference type="Pfam" id="PF02746">
    <property type="entry name" value="MR_MLE_N"/>
    <property type="match status" value="1"/>
</dbReference>
<sequence>MPQTVDPSVDNGFRITDVIAHPVTQRLPQPTHTAWGVYEEVSIVLVEIRTEGGAVGVGECLARFSPLAYASLVEDLLRPVLVGQPASPIGRHWRNMSRTLSGRQGGALIEAISGVDIALWDLLGKQCQQPISTLLGGEGRTHVPVYGASVHWGEDAKALAGLESLLERGFRSIKVKIGGTPREAASRIALIRKAAGDEIELTADANWNFTRAEAIEVGNALHDNGYAWFEEPVRPDDEQGYRLLAEKLSVPLAAGESNFTARQALPLLQSGALAVLQPDVARAGGISETWLAAQLADTHEAQFAPHVGMSGIVCEAASLHLAAAAPNTRAMECAATANRFKSDLADMRPTVEQMRDGVVPVPTGPGLGIEINWEAVAAMRPE</sequence>
<keyword evidence="6" id="KW-1185">Reference proteome</keyword>
<dbReference type="InterPro" id="IPR029017">
    <property type="entry name" value="Enolase-like_N"/>
</dbReference>
<dbReference type="EMBL" id="PVTD01000007">
    <property type="protein sequence ID" value="PRY22191.1"/>
    <property type="molecule type" value="Genomic_DNA"/>
</dbReference>
<dbReference type="GO" id="GO:0000287">
    <property type="term" value="F:magnesium ion binding"/>
    <property type="evidence" value="ECO:0007669"/>
    <property type="project" value="TreeGrafter"/>
</dbReference>
<dbReference type="SFLD" id="SFLDS00001">
    <property type="entry name" value="Enolase"/>
    <property type="match status" value="1"/>
</dbReference>
<dbReference type="InterPro" id="IPR029065">
    <property type="entry name" value="Enolase_C-like"/>
</dbReference>
<dbReference type="SMART" id="SM00922">
    <property type="entry name" value="MR_MLE"/>
    <property type="match status" value="1"/>
</dbReference>
<dbReference type="InterPro" id="IPR046945">
    <property type="entry name" value="RHMD-like"/>
</dbReference>
<dbReference type="InterPro" id="IPR013342">
    <property type="entry name" value="Mandelate_racemase_C"/>
</dbReference>
<dbReference type="GO" id="GO:0016836">
    <property type="term" value="F:hydro-lyase activity"/>
    <property type="evidence" value="ECO:0007669"/>
    <property type="project" value="TreeGrafter"/>
</dbReference>
<dbReference type="SUPFAM" id="SSF51604">
    <property type="entry name" value="Enolase C-terminal domain-like"/>
    <property type="match status" value="1"/>
</dbReference>
<reference evidence="5 6" key="1">
    <citation type="submission" date="2018-03" db="EMBL/GenBank/DDBJ databases">
        <title>Genomic Encyclopedia of Archaeal and Bacterial Type Strains, Phase II (KMG-II): from individual species to whole genera.</title>
        <authorList>
            <person name="Goeker M."/>
        </authorList>
    </citation>
    <scope>NUCLEOTIDE SEQUENCE [LARGE SCALE GENOMIC DNA]</scope>
    <source>
        <strain evidence="5 6">DSM 29328</strain>
    </source>
</reference>
<evidence type="ECO:0000256" key="3">
    <source>
        <dbReference type="ARBA" id="ARBA00022842"/>
    </source>
</evidence>
<dbReference type="PANTHER" id="PTHR13794">
    <property type="entry name" value="ENOLASE SUPERFAMILY, MANDELATE RACEMASE"/>
    <property type="match status" value="1"/>
</dbReference>
<comment type="caution">
    <text evidence="5">The sequence shown here is derived from an EMBL/GenBank/DDBJ whole genome shotgun (WGS) entry which is preliminary data.</text>
</comment>